<proteinExistence type="predicted"/>
<protein>
    <submittedName>
        <fullName evidence="1">Uncharacterized protein</fullName>
    </submittedName>
</protein>
<gene>
    <name evidence="1" type="ORF">EJD97_019384</name>
</gene>
<sequence length="87" mass="9693">RNASPIKSKGSCMTDSYWQNILDLENLINCKVCSSARTGNVAALSFMKWIGMDIDVIDAPILRNFIINAKKLVNILYLEITSTLQVS</sequence>
<evidence type="ECO:0000313" key="1">
    <source>
        <dbReference type="EMBL" id="TMW87861.1"/>
    </source>
</evidence>
<comment type="caution">
    <text evidence="1">The sequence shown here is derived from an EMBL/GenBank/DDBJ whole genome shotgun (WGS) entry which is preliminary data.</text>
</comment>
<organism evidence="1">
    <name type="scientific">Solanum chilense</name>
    <name type="common">Tomato</name>
    <name type="synonym">Lycopersicon chilense</name>
    <dbReference type="NCBI Taxonomy" id="4083"/>
    <lineage>
        <taxon>Eukaryota</taxon>
        <taxon>Viridiplantae</taxon>
        <taxon>Streptophyta</taxon>
        <taxon>Embryophyta</taxon>
        <taxon>Tracheophyta</taxon>
        <taxon>Spermatophyta</taxon>
        <taxon>Magnoliopsida</taxon>
        <taxon>eudicotyledons</taxon>
        <taxon>Gunneridae</taxon>
        <taxon>Pentapetalae</taxon>
        <taxon>asterids</taxon>
        <taxon>lamiids</taxon>
        <taxon>Solanales</taxon>
        <taxon>Solanaceae</taxon>
        <taxon>Solanoideae</taxon>
        <taxon>Solaneae</taxon>
        <taxon>Solanum</taxon>
        <taxon>Solanum subgen. Lycopersicon</taxon>
    </lineage>
</organism>
<feature type="non-terminal residue" evidence="1">
    <location>
        <position position="1"/>
    </location>
</feature>
<reference evidence="1" key="1">
    <citation type="submission" date="2019-05" db="EMBL/GenBank/DDBJ databases">
        <title>The de novo reference genome and transcriptome assemblies of the wild tomato species Solanum chilense.</title>
        <authorList>
            <person name="Stam R."/>
            <person name="Nosenko T."/>
            <person name="Hoerger A.C."/>
            <person name="Stephan W."/>
            <person name="Seidel M.A."/>
            <person name="Kuhn J.M.M."/>
            <person name="Haberer G."/>
            <person name="Tellier A."/>
        </authorList>
    </citation>
    <scope>NUCLEOTIDE SEQUENCE</scope>
    <source>
        <tissue evidence="1">Mature leaves</tissue>
    </source>
</reference>
<dbReference type="AlphaFoldDB" id="A0A6N2B3I7"/>
<dbReference type="EMBL" id="RXGB01005449">
    <property type="protein sequence ID" value="TMW87861.1"/>
    <property type="molecule type" value="Genomic_DNA"/>
</dbReference>
<accession>A0A6N2B3I7</accession>
<name>A0A6N2B3I7_SOLCI</name>